<dbReference type="GO" id="GO:0015297">
    <property type="term" value="F:antiporter activity"/>
    <property type="evidence" value="ECO:0007669"/>
    <property type="project" value="InterPro"/>
</dbReference>
<feature type="transmembrane region" description="Helical" evidence="2">
    <location>
        <begin position="466"/>
        <end position="487"/>
    </location>
</feature>
<comment type="caution">
    <text evidence="2">Lacks conserved residue(s) required for the propagation of feature annotation.</text>
</comment>
<gene>
    <name evidence="4" type="primary">LOC100284465</name>
</gene>
<dbReference type="Proteomes" id="UP000007305">
    <property type="component" value="Chromosome 1"/>
</dbReference>
<keyword evidence="2" id="KW-0472">Membrane</keyword>
<feature type="transmembrane region" description="Helical" evidence="2">
    <location>
        <begin position="499"/>
        <end position="518"/>
    </location>
</feature>
<evidence type="ECO:0000256" key="3">
    <source>
        <dbReference type="SAM" id="MobiDB-lite"/>
    </source>
</evidence>
<sequence>MDDTCNNALESRERGGDVQNRYDPFMEESRNKAGSLSKVCILVCGYVLPVTPTNQSKPNSISICSLAHAAAMTMTTPPPRQQHGLAAVASEVRAQRGIALPLIGMNLTWFAKQAVTTAFLGRLGDLELAAGTLGYSFANVTGFAVLSGLCGAMEPICGQAHGAGNVALLRGTLLRATLMLLAASVPIALLWTRVDAVLLRFGQQPDIAATARTYVLCLLPDLAVTSVLNPLKAYLSAQEATLPTLFAAALALALHILLTVSLSARMGVRGVAAAVWLSDLALALMLAAYALAHDLRRQRGTTSKPIAAAAAAGWLLLLRLAVPCCLNTCLEWWSYEILVLLTGRLPDARRTVGVVAVTLNFDYLLFAAMLSLSVSASVRVSNELGAGDAATARRAARVSVAGGAAAGLAGGLLMLAARRPWARIYTRSPEVRDGVGRAMKVMALLEVVNFPLNVCGGIVRGTARPLLGMYAVVGGFYVVALPVGVALGFKAGLGLEGLLAGFLVGAAVSLAVLVTVIVRMDWAAEAEKARTRAGAASAGNVEPVPAKANEAAPSEAC</sequence>
<dbReference type="GO" id="GO:0016020">
    <property type="term" value="C:membrane"/>
    <property type="evidence" value="ECO:0000318"/>
    <property type="project" value="GO_Central"/>
</dbReference>
<dbReference type="EnsemblPlants" id="Zm00001eb065100_T001">
    <property type="protein sequence ID" value="Zm00001eb065100_P001"/>
    <property type="gene ID" value="Zm00001eb065100"/>
</dbReference>
<feature type="region of interest" description="Disordered" evidence="3">
    <location>
        <begin position="1"/>
        <end position="22"/>
    </location>
</feature>
<dbReference type="InterPro" id="IPR002528">
    <property type="entry name" value="MATE_fam"/>
</dbReference>
<dbReference type="GO" id="GO:0042910">
    <property type="term" value="F:xenobiotic transmembrane transporter activity"/>
    <property type="evidence" value="ECO:0007669"/>
    <property type="project" value="InterPro"/>
</dbReference>
<keyword evidence="2" id="KW-1133">Transmembrane helix</keyword>
<reference evidence="5" key="1">
    <citation type="submission" date="2015-12" db="EMBL/GenBank/DDBJ databases">
        <title>Update maize B73 reference genome by single molecule sequencing technologies.</title>
        <authorList>
            <consortium name="Maize Genome Sequencing Project"/>
            <person name="Ware D."/>
        </authorList>
    </citation>
    <scope>NUCLEOTIDE SEQUENCE [LARGE SCALE GENOMIC DNA]</scope>
    <source>
        <strain evidence="5">cv. B73</strain>
    </source>
</reference>
<dbReference type="FunCoup" id="A0A804M7Q5">
    <property type="interactions" value="5"/>
</dbReference>
<evidence type="ECO:0000256" key="2">
    <source>
        <dbReference type="RuleBase" id="RU004914"/>
    </source>
</evidence>
<feature type="transmembrane region" description="Helical" evidence="2">
    <location>
        <begin position="395"/>
        <end position="417"/>
    </location>
</feature>
<proteinExistence type="inferred from homology"/>
<feature type="transmembrane region" description="Helical" evidence="2">
    <location>
        <begin position="243"/>
        <end position="264"/>
    </location>
</feature>
<feature type="transmembrane region" description="Helical" evidence="2">
    <location>
        <begin position="353"/>
        <end position="374"/>
    </location>
</feature>
<reference evidence="4" key="2">
    <citation type="submission" date="2019-07" db="EMBL/GenBank/DDBJ databases">
        <authorList>
            <person name="Seetharam A."/>
            <person name="Woodhouse M."/>
            <person name="Cannon E."/>
        </authorList>
    </citation>
    <scope>NUCLEOTIDE SEQUENCE [LARGE SCALE GENOMIC DNA]</scope>
    <source>
        <strain evidence="4">cv. B73</strain>
    </source>
</reference>
<name>A0A804M7Q5_MAIZE</name>
<feature type="transmembrane region" description="Helical" evidence="2">
    <location>
        <begin position="270"/>
        <end position="292"/>
    </location>
</feature>
<reference evidence="4" key="3">
    <citation type="submission" date="2021-05" db="UniProtKB">
        <authorList>
            <consortium name="EnsemblPlants"/>
        </authorList>
    </citation>
    <scope>IDENTIFICATION</scope>
    <source>
        <strain evidence="4">cv. B73</strain>
    </source>
</reference>
<keyword evidence="5" id="KW-1185">Reference proteome</keyword>
<dbReference type="GO" id="GO:0022857">
    <property type="term" value="F:transmembrane transporter activity"/>
    <property type="evidence" value="ECO:0000318"/>
    <property type="project" value="GO_Central"/>
</dbReference>
<comment type="similarity">
    <text evidence="1 2">Belongs to the multi antimicrobial extrusion (MATE) (TC 2.A.66.1) family.</text>
</comment>
<evidence type="ECO:0000256" key="1">
    <source>
        <dbReference type="ARBA" id="ARBA00010199"/>
    </source>
</evidence>
<feature type="transmembrane region" description="Helical" evidence="2">
    <location>
        <begin position="313"/>
        <end position="333"/>
    </location>
</feature>
<dbReference type="AlphaFoldDB" id="A0A804M7Q5"/>
<dbReference type="PANTHER" id="PTHR11206">
    <property type="entry name" value="MULTIDRUG RESISTANCE PROTEIN"/>
    <property type="match status" value="1"/>
</dbReference>
<dbReference type="Pfam" id="PF01554">
    <property type="entry name" value="MatE"/>
    <property type="match status" value="2"/>
</dbReference>
<evidence type="ECO:0000313" key="5">
    <source>
        <dbReference type="Proteomes" id="UP000007305"/>
    </source>
</evidence>
<feature type="transmembrane region" description="Helical" evidence="2">
    <location>
        <begin position="173"/>
        <end position="191"/>
    </location>
</feature>
<dbReference type="Gramene" id="Zm00001eb065100_T001">
    <property type="protein sequence ID" value="Zm00001eb065100_P001"/>
    <property type="gene ID" value="Zm00001eb065100"/>
</dbReference>
<protein>
    <recommendedName>
        <fullName evidence="2">Protein DETOXIFICATION</fullName>
    </recommendedName>
    <alternativeName>
        <fullName evidence="2">Multidrug and toxic compound extrusion protein</fullName>
    </alternativeName>
</protein>
<organism evidence="4 5">
    <name type="scientific">Zea mays</name>
    <name type="common">Maize</name>
    <dbReference type="NCBI Taxonomy" id="4577"/>
    <lineage>
        <taxon>Eukaryota</taxon>
        <taxon>Viridiplantae</taxon>
        <taxon>Streptophyta</taxon>
        <taxon>Embryophyta</taxon>
        <taxon>Tracheophyta</taxon>
        <taxon>Spermatophyta</taxon>
        <taxon>Magnoliopsida</taxon>
        <taxon>Liliopsida</taxon>
        <taxon>Poales</taxon>
        <taxon>Poaceae</taxon>
        <taxon>PACMAD clade</taxon>
        <taxon>Panicoideae</taxon>
        <taxon>Andropogonodae</taxon>
        <taxon>Andropogoneae</taxon>
        <taxon>Tripsacinae</taxon>
        <taxon>Zea</taxon>
    </lineage>
</organism>
<evidence type="ECO:0000313" key="4">
    <source>
        <dbReference type="EnsemblPlants" id="Zm00001eb065100_P001"/>
    </source>
</evidence>
<dbReference type="InParanoid" id="A0A804M7Q5"/>
<keyword evidence="2" id="KW-0812">Transmembrane</keyword>
<dbReference type="NCBIfam" id="TIGR00797">
    <property type="entry name" value="matE"/>
    <property type="match status" value="1"/>
</dbReference>
<accession>A0A804M7Q5</accession>